<dbReference type="EMBL" id="FMTP01000007">
    <property type="protein sequence ID" value="SCW92324.1"/>
    <property type="molecule type" value="Genomic_DNA"/>
</dbReference>
<reference evidence="4" key="1">
    <citation type="submission" date="2016-10" db="EMBL/GenBank/DDBJ databases">
        <authorList>
            <person name="Varghese N."/>
            <person name="Submissions S."/>
        </authorList>
    </citation>
    <scope>NUCLEOTIDE SEQUENCE [LARGE SCALE GENOMIC DNA]</scope>
    <source>
        <strain evidence="4">CGMCC 1.1761</strain>
    </source>
</reference>
<evidence type="ECO:0000313" key="4">
    <source>
        <dbReference type="Proteomes" id="UP000198889"/>
    </source>
</evidence>
<accession>A0A1G4UFF7</accession>
<name>A0A1G4UFF7_9HYPH</name>
<keyword evidence="1" id="KW-0732">Signal</keyword>
<dbReference type="InterPro" id="IPR039567">
    <property type="entry name" value="Gly-zipper"/>
</dbReference>
<feature type="signal peptide" evidence="1">
    <location>
        <begin position="1"/>
        <end position="26"/>
    </location>
</feature>
<dbReference type="AlphaFoldDB" id="A0A1G4UFF7"/>
<dbReference type="RefSeq" id="WP_091442944.1">
    <property type="nucleotide sequence ID" value="NZ_FMTP01000007.1"/>
</dbReference>
<keyword evidence="4" id="KW-1185">Reference proteome</keyword>
<feature type="chain" id="PRO_5011780498" evidence="1">
    <location>
        <begin position="27"/>
        <end position="108"/>
    </location>
</feature>
<protein>
    <submittedName>
        <fullName evidence="3">Glycine zipper 2TM domain-containing protein</fullName>
    </submittedName>
</protein>
<feature type="domain" description="Glycine zipper" evidence="2">
    <location>
        <begin position="31"/>
        <end position="75"/>
    </location>
</feature>
<evidence type="ECO:0000259" key="2">
    <source>
        <dbReference type="Pfam" id="PF13488"/>
    </source>
</evidence>
<sequence>MRALFSLATLALAAGFLGFAPGAARANDTAVGAIIGGTAGAIIGGATTGKAGGAVAGAVIGGTAGAIIGNQSDKKKNKNKSYYYWSGGKCLYRYPNGQVIKVSKNYCY</sequence>
<gene>
    <name evidence="3" type="ORF">SAMN05660859_3835</name>
</gene>
<evidence type="ECO:0000313" key="3">
    <source>
        <dbReference type="EMBL" id="SCW92324.1"/>
    </source>
</evidence>
<organism evidence="3 4">
    <name type="scientific">Ancylobacter rudongensis</name>
    <dbReference type="NCBI Taxonomy" id="177413"/>
    <lineage>
        <taxon>Bacteria</taxon>
        <taxon>Pseudomonadati</taxon>
        <taxon>Pseudomonadota</taxon>
        <taxon>Alphaproteobacteria</taxon>
        <taxon>Hyphomicrobiales</taxon>
        <taxon>Xanthobacteraceae</taxon>
        <taxon>Ancylobacter</taxon>
    </lineage>
</organism>
<evidence type="ECO:0000256" key="1">
    <source>
        <dbReference type="SAM" id="SignalP"/>
    </source>
</evidence>
<proteinExistence type="predicted"/>
<dbReference type="Proteomes" id="UP000198889">
    <property type="component" value="Unassembled WGS sequence"/>
</dbReference>
<dbReference type="Pfam" id="PF13488">
    <property type="entry name" value="Gly-zipper_Omp"/>
    <property type="match status" value="1"/>
</dbReference>